<dbReference type="InterPro" id="IPR056467">
    <property type="entry name" value="eWH_GTF3C1"/>
</dbReference>
<dbReference type="GO" id="GO:0000127">
    <property type="term" value="C:transcription factor TFIIIC complex"/>
    <property type="evidence" value="ECO:0007669"/>
    <property type="project" value="InterPro"/>
</dbReference>
<dbReference type="Pfam" id="PF23704">
    <property type="entry name" value="WHD_GTF3C1_N"/>
    <property type="match status" value="1"/>
</dbReference>
<evidence type="ECO:0000259" key="2">
    <source>
        <dbReference type="Pfam" id="PF04182"/>
    </source>
</evidence>
<feature type="domain" description="DUF7599" evidence="5">
    <location>
        <begin position="228"/>
        <end position="311"/>
    </location>
</feature>
<evidence type="ECO:0000259" key="5">
    <source>
        <dbReference type="Pfam" id="PF24538"/>
    </source>
</evidence>
<keyword evidence="10" id="KW-1185">Reference proteome</keyword>
<dbReference type="Pfam" id="PF04182">
    <property type="entry name" value="B-block_TFIIIC"/>
    <property type="match status" value="1"/>
</dbReference>
<feature type="domain" description="DUF7647" evidence="8">
    <location>
        <begin position="677"/>
        <end position="849"/>
    </location>
</feature>
<evidence type="ECO:0000259" key="7">
    <source>
        <dbReference type="Pfam" id="PF24657"/>
    </source>
</evidence>
<feature type="domain" description="General transcription factor 3C polypeptide 1 winged-helix" evidence="3">
    <location>
        <begin position="1"/>
        <end position="97"/>
    </location>
</feature>
<dbReference type="PANTHER" id="PTHR15180:SF3">
    <property type="entry name" value="B-BLOCK BINDING SUBUNIT OF TFIIIC DOMAIN-CONTAINING PROTEIN"/>
    <property type="match status" value="1"/>
</dbReference>
<feature type="domain" description="DUF7645" evidence="6">
    <location>
        <begin position="850"/>
        <end position="908"/>
    </location>
</feature>
<evidence type="ECO:0008006" key="11">
    <source>
        <dbReference type="Google" id="ProtNLM"/>
    </source>
</evidence>
<dbReference type="InterPro" id="IPR056062">
    <property type="entry name" value="DUF7645"/>
</dbReference>
<dbReference type="GO" id="GO:0042791">
    <property type="term" value="P:5S class rRNA transcription by RNA polymerase III"/>
    <property type="evidence" value="ECO:0007669"/>
    <property type="project" value="TreeGrafter"/>
</dbReference>
<evidence type="ECO:0000259" key="3">
    <source>
        <dbReference type="Pfam" id="PF23704"/>
    </source>
</evidence>
<dbReference type="Pfam" id="PF24655">
    <property type="entry name" value="DUF7645"/>
    <property type="match status" value="1"/>
</dbReference>
<dbReference type="CDD" id="cd16169">
    <property type="entry name" value="Tau138_eWH"/>
    <property type="match status" value="1"/>
</dbReference>
<dbReference type="InterPro" id="IPR056020">
    <property type="entry name" value="DUF7599"/>
</dbReference>
<dbReference type="InterPro" id="IPR007309">
    <property type="entry name" value="TFIIIC_Bblock-bd"/>
</dbReference>
<feature type="compositionally biased region" description="Polar residues" evidence="1">
    <location>
        <begin position="906"/>
        <end position="923"/>
    </location>
</feature>
<evidence type="ECO:0000313" key="10">
    <source>
        <dbReference type="Proteomes" id="UP001231189"/>
    </source>
</evidence>
<dbReference type="Pfam" id="PF24657">
    <property type="entry name" value="DUF7646"/>
    <property type="match status" value="1"/>
</dbReference>
<dbReference type="InterPro" id="IPR044210">
    <property type="entry name" value="Tfc3-like"/>
</dbReference>
<dbReference type="InterPro" id="IPR056428">
    <property type="entry name" value="WH_GTF3C1"/>
</dbReference>
<evidence type="ECO:0000313" key="9">
    <source>
        <dbReference type="EMBL" id="KAK1629351.1"/>
    </source>
</evidence>
<dbReference type="GO" id="GO:0006384">
    <property type="term" value="P:transcription initiation at RNA polymerase III promoter"/>
    <property type="evidence" value="ECO:0007669"/>
    <property type="project" value="InterPro"/>
</dbReference>
<name>A0AAD8RSY4_LOLMU</name>
<protein>
    <recommendedName>
        <fullName evidence="11">B-block binding subunit of TFIIIC domain-containing protein</fullName>
    </recommendedName>
</protein>
<comment type="caution">
    <text evidence="9">The sequence shown here is derived from an EMBL/GenBank/DDBJ whole genome shotgun (WGS) entry which is preliminary data.</text>
</comment>
<organism evidence="9 10">
    <name type="scientific">Lolium multiflorum</name>
    <name type="common">Italian ryegrass</name>
    <name type="synonym">Lolium perenne subsp. multiflorum</name>
    <dbReference type="NCBI Taxonomy" id="4521"/>
    <lineage>
        <taxon>Eukaryota</taxon>
        <taxon>Viridiplantae</taxon>
        <taxon>Streptophyta</taxon>
        <taxon>Embryophyta</taxon>
        <taxon>Tracheophyta</taxon>
        <taxon>Spermatophyta</taxon>
        <taxon>Magnoliopsida</taxon>
        <taxon>Liliopsida</taxon>
        <taxon>Poales</taxon>
        <taxon>Poaceae</taxon>
        <taxon>BOP clade</taxon>
        <taxon>Pooideae</taxon>
        <taxon>Poodae</taxon>
        <taxon>Poeae</taxon>
        <taxon>Poeae Chloroplast Group 2 (Poeae type)</taxon>
        <taxon>Loliodinae</taxon>
        <taxon>Loliinae</taxon>
        <taxon>Lolium</taxon>
    </lineage>
</organism>
<evidence type="ECO:0000259" key="6">
    <source>
        <dbReference type="Pfam" id="PF24655"/>
    </source>
</evidence>
<dbReference type="GO" id="GO:0003677">
    <property type="term" value="F:DNA binding"/>
    <property type="evidence" value="ECO:0007669"/>
    <property type="project" value="InterPro"/>
</dbReference>
<evidence type="ECO:0000259" key="8">
    <source>
        <dbReference type="Pfam" id="PF24658"/>
    </source>
</evidence>
<dbReference type="InterPro" id="IPR056063">
    <property type="entry name" value="DUF7646"/>
</dbReference>
<proteinExistence type="predicted"/>
<feature type="region of interest" description="Disordered" evidence="1">
    <location>
        <begin position="1366"/>
        <end position="1409"/>
    </location>
</feature>
<evidence type="ECO:0000256" key="1">
    <source>
        <dbReference type="SAM" id="MobiDB-lite"/>
    </source>
</evidence>
<accession>A0AAD8RSY4</accession>
<dbReference type="EMBL" id="JAUUTY010000005">
    <property type="protein sequence ID" value="KAK1629351.1"/>
    <property type="molecule type" value="Genomic_DNA"/>
</dbReference>
<feature type="domain" description="DUF7646" evidence="7">
    <location>
        <begin position="320"/>
        <end position="405"/>
    </location>
</feature>
<dbReference type="Pfam" id="PF24101">
    <property type="entry name" value="WHD_GTF3C1"/>
    <property type="match status" value="1"/>
</dbReference>
<sequence length="1796" mass="200620">MDALVSAALEELCARPSHGIPVSDLWPALSGAFRAAGLPPDLPVKRVLFARLIALPVINLHPDSPDKNQEEDVEAAERRGARLVATPDLRDNFLGLYDHRYSASKLSNNQRKTLEHVGATRTSGVTQTALGKCFRLEAGKFCYVVKSLQSRGLVVGNRAMVKSNSAGGGMKVVSTNSLHLSRYAKQSNVSSYQRIEITEREPGSDEEINVDALQEEDGTLNKSHVSVHDYLPAMKAVCDKLEEASGKVLAVADMKKDLGYRKRSGHRAWRSVLHTLLDAKLVEEIGAQVDDQVVPCLLLLKKFNPDEFKPKSTASNYKLGKKCLATDQIMELPLENSIYDMIQAKGTKGVTLVELGRRLGGKYINPKELGERVKSMLGKFRLTKQAEVIDKTTQNRIWTSENFSLYKANTALQNCSNLWSSIPSKESDSVSLQGDSFVDDKLLFREDRPDKPDVHHLLSNYEASVGVSQLAEQDKVAFPKKRHRWPTSDDRRQKRILHILKKKNFVLMVELRKWLERLEKENGKLMDRKTLIRTLNKLQQEGSCKCTKVNVAVVTNYTGSRSVDVILSPSVKVMSPELVDQIRNRLRKFDSQSRSGAAAKLKQKQRMAAIHGLSVQCRAKVKKIPTSEAIHANGFIGAKMTRAKLLHKFLWKYVSHLPDWCKLSDCAKEGQHGKNLNQPCQLFSITTAIKEMPLELFLQVVGSAKIDSTIAKSSGKTLSEIPTSVYNQLMGTHAKGRLSRLLNILDKLKLIALVNKRLEDSDVQPGNVPTYSLELRPYIEEPTPRIVLSSHVGVNHRPKLRHDFVLSKQESVDVYWETLKYCYLTAGLADPSAFPGNCVPEVSHVRSWSSVRVMTTEQRLELQKRLRNESEDRTLSYKVCRIIANDMNLSVQQVLCASSKSRQLHGQASISGTQNQRKLNFTPISRKRKRSADEIAMNFIKKKIVASGSSSQRLGKSILDEEATERNSPSFSGLSEKLYRTGSTPTCNIGTPLHTFKDNESSPLVSQSTLLSKRCMGKKKSFWTSESDRKLLVIYTRYRTTHGAKMSRVGWSSISDLPAPPAACCKRMLTLRANANIRKAVNQICNILAIRYKMYLEKESISKVKALSNSSCNNFADSDSEQFNWDNFDDPEIRNALDVILEFIPVGKMGQPKRISPDNKRNNDSNDVAEEIPAEQVMQCATSRSTVVPQNVELCRRSNSIHVSKNVAIPGRVHENTIKLNKAEITKRVVCKSLAIANVLELLKVFFLSSSSGSEAHAALTATFQLYSESEIFTALSFLREKNFVVAGNGMKPVTLSKHFFLDASYSPFPFGSGKKASGFSKWLGGQKKNIVDSTVYLHSDLQCGEIVHLFFLVLSGELLISPSLPSEGVGEGDESNSFSPLIEDASELDDRTNKRKATELESSRTKKHKPLPKIGSDFCYRREKGFPGIQVALNQEKIQTNNQMQVLHHKECLMFTLAREMSSRDVDSQVQRRDMCLSSCRCLLSASHLENSYSGWPWDAMKLYAEQLPSLSCNKNVPFILSSNLFRDAFCIIHQTGEQGVNLREMSLALHPLGLQSISLIVDTLERFQLAIKVNAYDSVQIVDSLHKPKYHITTLAEYSCCSCLGAPASEIASTGDTRNMLKEKPTNLHGTVRQLGEGHTVTVVNDVRTSSSNLHGQNPGDDIRSSSTWHCCCRVCGTNTYHPILPWINGDGSMNSTVYEGLSRRIIGYAMQYPGISEEDVIRWMDVVNPQTCRTLLGKLTIDKHLYVAHVGVPAPSAPPTMLQCILRQQTSHHKEQSNSGRRYFANPMSTFML</sequence>
<dbReference type="InterPro" id="IPR035625">
    <property type="entry name" value="Tfc3-like_eWH"/>
</dbReference>
<feature type="domain" description="GTF3C1 extended winged-helix" evidence="4">
    <location>
        <begin position="489"/>
        <end position="594"/>
    </location>
</feature>
<reference evidence="9" key="1">
    <citation type="submission" date="2023-07" db="EMBL/GenBank/DDBJ databases">
        <title>A chromosome-level genome assembly of Lolium multiflorum.</title>
        <authorList>
            <person name="Chen Y."/>
            <person name="Copetti D."/>
            <person name="Kolliker R."/>
            <person name="Studer B."/>
        </authorList>
    </citation>
    <scope>NUCLEOTIDE SEQUENCE</scope>
    <source>
        <strain evidence="9">02402/16</strain>
        <tissue evidence="9">Leaf</tissue>
    </source>
</reference>
<evidence type="ECO:0000259" key="4">
    <source>
        <dbReference type="Pfam" id="PF24101"/>
    </source>
</evidence>
<dbReference type="Pfam" id="PF24658">
    <property type="entry name" value="DUF7647"/>
    <property type="match status" value="1"/>
</dbReference>
<dbReference type="InterPro" id="IPR056064">
    <property type="entry name" value="DUF7647"/>
</dbReference>
<feature type="region of interest" description="Disordered" evidence="1">
    <location>
        <begin position="906"/>
        <end position="927"/>
    </location>
</feature>
<dbReference type="Pfam" id="PF24538">
    <property type="entry name" value="DUF7599"/>
    <property type="match status" value="1"/>
</dbReference>
<gene>
    <name evidence="9" type="ORF">QYE76_003666</name>
</gene>
<dbReference type="PANTHER" id="PTHR15180">
    <property type="entry name" value="GENERAL TRANSCRIPTION FACTOR 3C POLYPEPTIDE 1"/>
    <property type="match status" value="1"/>
</dbReference>
<dbReference type="Proteomes" id="UP001231189">
    <property type="component" value="Unassembled WGS sequence"/>
</dbReference>
<feature type="domain" description="B-block binding subunit of TFIIIC" evidence="2">
    <location>
        <begin position="108"/>
        <end position="186"/>
    </location>
</feature>
<feature type="compositionally biased region" description="Basic and acidic residues" evidence="1">
    <location>
        <begin position="1389"/>
        <end position="1405"/>
    </location>
</feature>